<gene>
    <name evidence="1" type="ORF">POVCU1_070310</name>
</gene>
<dbReference type="EMBL" id="FLQV01002821">
    <property type="protein sequence ID" value="SBT01867.1"/>
    <property type="molecule type" value="Genomic_DNA"/>
</dbReference>
<organism evidence="1 2">
    <name type="scientific">Plasmodium ovale curtisi</name>
    <dbReference type="NCBI Taxonomy" id="864141"/>
    <lineage>
        <taxon>Eukaryota</taxon>
        <taxon>Sar</taxon>
        <taxon>Alveolata</taxon>
        <taxon>Apicomplexa</taxon>
        <taxon>Aconoidasida</taxon>
        <taxon>Haemosporida</taxon>
        <taxon>Plasmodiidae</taxon>
        <taxon>Plasmodium</taxon>
        <taxon>Plasmodium (Plasmodium)</taxon>
    </lineage>
</organism>
<name>A0A1A8XDD2_PLAOA</name>
<proteinExistence type="predicted"/>
<evidence type="ECO:0000313" key="1">
    <source>
        <dbReference type="EMBL" id="SBT01867.1"/>
    </source>
</evidence>
<protein>
    <submittedName>
        <fullName evidence="1">Uncharacterized protein</fullName>
    </submittedName>
</protein>
<dbReference type="AlphaFoldDB" id="A0A1A8XDD2"/>
<accession>A0A1A8XDD2</accession>
<dbReference type="Proteomes" id="UP000078546">
    <property type="component" value="Unassembled WGS sequence"/>
</dbReference>
<evidence type="ECO:0000313" key="2">
    <source>
        <dbReference type="Proteomes" id="UP000078546"/>
    </source>
</evidence>
<sequence length="98" mass="10828">MSECTTITETFRKCHAESSVLLSRSQSLCIIMYVSRPASSREGKIRRLQASWSITGIKSCVLCSLGNSDVKCGKWEGAKIANLASPQKRPNERISTFT</sequence>
<reference evidence="2" key="1">
    <citation type="submission" date="2016-05" db="EMBL/GenBank/DDBJ databases">
        <authorList>
            <person name="Naeem Raeece"/>
        </authorList>
    </citation>
    <scope>NUCLEOTIDE SEQUENCE [LARGE SCALE GENOMIC DNA]</scope>
</reference>